<keyword evidence="1" id="KW-0812">Transmembrane</keyword>
<dbReference type="InterPro" id="IPR038522">
    <property type="entry name" value="T4/T6SS_DotU_sf"/>
</dbReference>
<keyword evidence="4" id="KW-1185">Reference proteome</keyword>
<dbReference type="PANTHER" id="PTHR38033">
    <property type="entry name" value="MEMBRANE PROTEIN-RELATED"/>
    <property type="match status" value="1"/>
</dbReference>
<accession>A0A0R3MHC6</accession>
<protein>
    <recommendedName>
        <fullName evidence="2">Type IV / VI secretion system DotU domain-containing protein</fullName>
    </recommendedName>
</protein>
<dbReference type="InterPro" id="IPR017732">
    <property type="entry name" value="T4/T6SS_DotU"/>
</dbReference>
<dbReference type="PANTHER" id="PTHR38033:SF1">
    <property type="entry name" value="DOTU FAMILY TYPE IV_VI SECRETION SYSTEM PROTEIN"/>
    <property type="match status" value="1"/>
</dbReference>
<sequence>MEDALVAAATPLLLVVAQLRVVSNADIGALRRGMVEQIRRFEERAAKDQAGGGDIRAARYVICALLDEAVMTTHWGSESAWSDNSLLNQFHNETWGGEKVFQILERVQEKPAKYLALLKLINICLLMGFEGKYRVVEGGRERLEDLRSDVQRLLRDYASEPPAELSIRWRGAKVRTGVRRYVPLWIIFVAGVVTMLTSYSVFHWRLSDELAPVEQLLVVIGQSGPR</sequence>
<feature type="domain" description="Type IV / VI secretion system DotU" evidence="2">
    <location>
        <begin position="5"/>
        <end position="204"/>
    </location>
</feature>
<dbReference type="AlphaFoldDB" id="A0A0R3MHC6"/>
<proteinExistence type="predicted"/>
<evidence type="ECO:0000259" key="2">
    <source>
        <dbReference type="Pfam" id="PF09850"/>
    </source>
</evidence>
<dbReference type="Pfam" id="PF09850">
    <property type="entry name" value="DotU"/>
    <property type="match status" value="1"/>
</dbReference>
<feature type="transmembrane region" description="Helical" evidence="1">
    <location>
        <begin position="182"/>
        <end position="202"/>
    </location>
</feature>
<gene>
    <name evidence="3" type="ORF">CQ13_33485</name>
</gene>
<dbReference type="Gene3D" id="1.25.40.590">
    <property type="entry name" value="Type IV / VI secretion system, DotU"/>
    <property type="match status" value="1"/>
</dbReference>
<comment type="caution">
    <text evidence="3">The sequence shown here is derived from an EMBL/GenBank/DDBJ whole genome shotgun (WGS) entry which is preliminary data.</text>
</comment>
<evidence type="ECO:0000313" key="3">
    <source>
        <dbReference type="EMBL" id="KRR19672.1"/>
    </source>
</evidence>
<dbReference type="NCBIfam" id="TIGR03349">
    <property type="entry name" value="IV_VI_DotU"/>
    <property type="match status" value="1"/>
</dbReference>
<keyword evidence="1" id="KW-0472">Membrane</keyword>
<keyword evidence="1" id="KW-1133">Transmembrane helix</keyword>
<reference evidence="3 4" key="1">
    <citation type="submission" date="2014-03" db="EMBL/GenBank/DDBJ databases">
        <title>Bradyrhizobium valentinum sp. nov., isolated from effective nodules of Lupinus mariae-josephae, a lupine endemic of basic-lime soils in Eastern Spain.</title>
        <authorList>
            <person name="Duran D."/>
            <person name="Rey L."/>
            <person name="Navarro A."/>
            <person name="Busquets A."/>
            <person name="Imperial J."/>
            <person name="Ruiz-Argueso T."/>
        </authorList>
    </citation>
    <scope>NUCLEOTIDE SEQUENCE [LARGE SCALE GENOMIC DNA]</scope>
    <source>
        <strain evidence="3 4">Ro19</strain>
    </source>
</reference>
<dbReference type="NCBIfam" id="NF038228">
    <property type="entry name" value="IcmH_DotU_IVB"/>
    <property type="match status" value="1"/>
</dbReference>
<evidence type="ECO:0000313" key="4">
    <source>
        <dbReference type="Proteomes" id="UP000052023"/>
    </source>
</evidence>
<dbReference type="EMBL" id="LLYA01000184">
    <property type="protein sequence ID" value="KRR19672.1"/>
    <property type="molecule type" value="Genomic_DNA"/>
</dbReference>
<evidence type="ECO:0000256" key="1">
    <source>
        <dbReference type="SAM" id="Phobius"/>
    </source>
</evidence>
<organism evidence="3 4">
    <name type="scientific">Bradyrhizobium retamae</name>
    <dbReference type="NCBI Taxonomy" id="1300035"/>
    <lineage>
        <taxon>Bacteria</taxon>
        <taxon>Pseudomonadati</taxon>
        <taxon>Pseudomonadota</taxon>
        <taxon>Alphaproteobacteria</taxon>
        <taxon>Hyphomicrobiales</taxon>
        <taxon>Nitrobacteraceae</taxon>
        <taxon>Bradyrhizobium</taxon>
    </lineage>
</organism>
<name>A0A0R3MHC6_9BRAD</name>
<dbReference type="Proteomes" id="UP000052023">
    <property type="component" value="Unassembled WGS sequence"/>
</dbReference>